<reference evidence="2" key="1">
    <citation type="submission" date="2021-01" db="EMBL/GenBank/DDBJ databases">
        <title>Modified the classification status of verrucomicrobia.</title>
        <authorList>
            <person name="Feng X."/>
        </authorList>
    </citation>
    <scope>NUCLEOTIDE SEQUENCE</scope>
    <source>
        <strain evidence="2">KCTC 22041</strain>
    </source>
</reference>
<organism evidence="2 3">
    <name type="scientific">Luteolibacter pohnpeiensis</name>
    <dbReference type="NCBI Taxonomy" id="454153"/>
    <lineage>
        <taxon>Bacteria</taxon>
        <taxon>Pseudomonadati</taxon>
        <taxon>Verrucomicrobiota</taxon>
        <taxon>Verrucomicrobiia</taxon>
        <taxon>Verrucomicrobiales</taxon>
        <taxon>Verrucomicrobiaceae</taxon>
        <taxon>Luteolibacter</taxon>
    </lineage>
</organism>
<evidence type="ECO:0000256" key="1">
    <source>
        <dbReference type="SAM" id="Coils"/>
    </source>
</evidence>
<sequence>MNQALIQGADGGFAPSEIVYIPEGEHAIRPTVDGKPGDVVVRLSPQRGHEVAAAFQRDLSRRQGENVRPILDFDHRASGAAAGLPKSFSYRPGVGIVLAVDWTNAGRVAVEGRDYSYFSPEFLLDEDGTPAGLPSRGSIGSLVNNPAFRSMPRIAAADAGGGNETPEQTFTRRASALVAAGEVQTMGEGYSRVAAADPSLYERYCESLQPASERAEQAQRVKAAEEANQEVERRALALVQSGEAASLDDGVNKVFRRDSALYMAYCERFEG</sequence>
<protein>
    <submittedName>
        <fullName evidence="2">Uncharacterized protein</fullName>
    </submittedName>
</protein>
<evidence type="ECO:0000313" key="3">
    <source>
        <dbReference type="Proteomes" id="UP000603141"/>
    </source>
</evidence>
<feature type="coiled-coil region" evidence="1">
    <location>
        <begin position="214"/>
        <end position="241"/>
    </location>
</feature>
<keyword evidence="1" id="KW-0175">Coiled coil</keyword>
<name>A0A934S7A3_9BACT</name>
<dbReference type="Proteomes" id="UP000603141">
    <property type="component" value="Unassembled WGS sequence"/>
</dbReference>
<dbReference type="Pfam" id="PF10123">
    <property type="entry name" value="Mu-like_Pro"/>
    <property type="match status" value="1"/>
</dbReference>
<gene>
    <name evidence="2" type="ORF">JIN85_18400</name>
</gene>
<dbReference type="InterPro" id="IPR012106">
    <property type="entry name" value="Phage_Mu_Gp1"/>
</dbReference>
<accession>A0A934S7A3</accession>
<proteinExistence type="predicted"/>
<dbReference type="EMBL" id="JAENIJ010000046">
    <property type="protein sequence ID" value="MBK1884395.1"/>
    <property type="molecule type" value="Genomic_DNA"/>
</dbReference>
<dbReference type="AlphaFoldDB" id="A0A934S7A3"/>
<keyword evidence="3" id="KW-1185">Reference proteome</keyword>
<evidence type="ECO:0000313" key="2">
    <source>
        <dbReference type="EMBL" id="MBK1884395.1"/>
    </source>
</evidence>
<comment type="caution">
    <text evidence="2">The sequence shown here is derived from an EMBL/GenBank/DDBJ whole genome shotgun (WGS) entry which is preliminary data.</text>
</comment>
<dbReference type="RefSeq" id="WP_200273539.1">
    <property type="nucleotide sequence ID" value="NZ_JAENIJ010000046.1"/>
</dbReference>